<dbReference type="AlphaFoldDB" id="A0AAW2WJY5"/>
<comment type="caution">
    <text evidence="1">The sequence shown here is derived from an EMBL/GenBank/DDBJ whole genome shotgun (WGS) entry which is preliminary data.</text>
</comment>
<dbReference type="EMBL" id="JACGWJ010000001">
    <property type="protein sequence ID" value="KAL0442092.1"/>
    <property type="molecule type" value="Genomic_DNA"/>
</dbReference>
<name>A0AAW2WJY5_SESRA</name>
<sequence length="135" mass="15312">MAGFYLPLISNNFLGWQRRLLSVVIWTFFAILESLHVNWKARFGDVGTTKTDDTSMAPNQVGALEVLNQVECMVQTNNTNTTMSMMKVIHDPGLEMAPQNAQTSEWDHEIFIGNIRLQQSIGKENWFVDGFQNSS</sequence>
<organism evidence="1">
    <name type="scientific">Sesamum radiatum</name>
    <name type="common">Black benniseed</name>
    <dbReference type="NCBI Taxonomy" id="300843"/>
    <lineage>
        <taxon>Eukaryota</taxon>
        <taxon>Viridiplantae</taxon>
        <taxon>Streptophyta</taxon>
        <taxon>Embryophyta</taxon>
        <taxon>Tracheophyta</taxon>
        <taxon>Spermatophyta</taxon>
        <taxon>Magnoliopsida</taxon>
        <taxon>eudicotyledons</taxon>
        <taxon>Gunneridae</taxon>
        <taxon>Pentapetalae</taxon>
        <taxon>asterids</taxon>
        <taxon>lamiids</taxon>
        <taxon>Lamiales</taxon>
        <taxon>Pedaliaceae</taxon>
        <taxon>Sesamum</taxon>
    </lineage>
</organism>
<proteinExistence type="predicted"/>
<accession>A0AAW2WJY5</accession>
<protein>
    <submittedName>
        <fullName evidence="1">Uncharacterized protein</fullName>
    </submittedName>
</protein>
<evidence type="ECO:0000313" key="1">
    <source>
        <dbReference type="EMBL" id="KAL0442092.1"/>
    </source>
</evidence>
<reference evidence="1" key="2">
    <citation type="journal article" date="2024" name="Plant">
        <title>Genomic evolution and insights into agronomic trait innovations of Sesamum species.</title>
        <authorList>
            <person name="Miao H."/>
            <person name="Wang L."/>
            <person name="Qu L."/>
            <person name="Liu H."/>
            <person name="Sun Y."/>
            <person name="Le M."/>
            <person name="Wang Q."/>
            <person name="Wei S."/>
            <person name="Zheng Y."/>
            <person name="Lin W."/>
            <person name="Duan Y."/>
            <person name="Cao H."/>
            <person name="Xiong S."/>
            <person name="Wang X."/>
            <person name="Wei L."/>
            <person name="Li C."/>
            <person name="Ma Q."/>
            <person name="Ju M."/>
            <person name="Zhao R."/>
            <person name="Li G."/>
            <person name="Mu C."/>
            <person name="Tian Q."/>
            <person name="Mei H."/>
            <person name="Zhang T."/>
            <person name="Gao T."/>
            <person name="Zhang H."/>
        </authorList>
    </citation>
    <scope>NUCLEOTIDE SEQUENCE</scope>
    <source>
        <strain evidence="1">G02</strain>
    </source>
</reference>
<gene>
    <name evidence="1" type="ORF">Sradi_0148100</name>
</gene>
<reference evidence="1" key="1">
    <citation type="submission" date="2020-06" db="EMBL/GenBank/DDBJ databases">
        <authorList>
            <person name="Li T."/>
            <person name="Hu X."/>
            <person name="Zhang T."/>
            <person name="Song X."/>
            <person name="Zhang H."/>
            <person name="Dai N."/>
            <person name="Sheng W."/>
            <person name="Hou X."/>
            <person name="Wei L."/>
        </authorList>
    </citation>
    <scope>NUCLEOTIDE SEQUENCE</scope>
    <source>
        <strain evidence="1">G02</strain>
        <tissue evidence="1">Leaf</tissue>
    </source>
</reference>